<evidence type="ECO:0000256" key="4">
    <source>
        <dbReference type="ARBA" id="ARBA00022989"/>
    </source>
</evidence>
<keyword evidence="3 7" id="KW-0732">Signal</keyword>
<dbReference type="Proteomes" id="UP000800092">
    <property type="component" value="Unassembled WGS sequence"/>
</dbReference>
<dbReference type="PANTHER" id="PTHR13605:SF4">
    <property type="entry name" value="ER MEMBRANE PROTEIN COMPLEX SUBUNIT 7"/>
    <property type="match status" value="1"/>
</dbReference>
<gene>
    <name evidence="9" type="ORF">EV356DRAFT_569032</name>
</gene>
<feature type="transmembrane region" description="Helical" evidence="6">
    <location>
        <begin position="151"/>
        <end position="169"/>
    </location>
</feature>
<evidence type="ECO:0000313" key="9">
    <source>
        <dbReference type="EMBL" id="KAF2232086.1"/>
    </source>
</evidence>
<keyword evidence="4 6" id="KW-1133">Transmembrane helix</keyword>
<evidence type="ECO:0000256" key="6">
    <source>
        <dbReference type="SAM" id="Phobius"/>
    </source>
</evidence>
<evidence type="ECO:0000256" key="2">
    <source>
        <dbReference type="ARBA" id="ARBA00022692"/>
    </source>
</evidence>
<dbReference type="InterPro" id="IPR019008">
    <property type="entry name" value="Beta_sandwich_EMC7"/>
</dbReference>
<evidence type="ECO:0000256" key="7">
    <source>
        <dbReference type="SAM" id="SignalP"/>
    </source>
</evidence>
<keyword evidence="2 6" id="KW-0812">Transmembrane</keyword>
<name>A0A6A6H1X7_VIRVR</name>
<proteinExistence type="predicted"/>
<dbReference type="AlphaFoldDB" id="A0A6A6H1X7"/>
<keyword evidence="10" id="KW-1185">Reference proteome</keyword>
<evidence type="ECO:0000259" key="8">
    <source>
        <dbReference type="Pfam" id="PF09430"/>
    </source>
</evidence>
<dbReference type="GO" id="GO:0072546">
    <property type="term" value="C:EMC complex"/>
    <property type="evidence" value="ECO:0007669"/>
    <property type="project" value="TreeGrafter"/>
</dbReference>
<feature type="chain" id="PRO_5025438438" description="ER membrane protein complex subunit 7 beta-sandwich domain-containing protein" evidence="7">
    <location>
        <begin position="17"/>
        <end position="224"/>
    </location>
</feature>
<dbReference type="OrthoDB" id="27095at2759"/>
<accession>A0A6A6H1X7</accession>
<feature type="signal peptide" evidence="7">
    <location>
        <begin position="1"/>
        <end position="16"/>
    </location>
</feature>
<dbReference type="Pfam" id="PF09430">
    <property type="entry name" value="EMC7_beta-sandw"/>
    <property type="match status" value="1"/>
</dbReference>
<comment type="subcellular location">
    <subcellularLocation>
        <location evidence="1">Membrane</location>
        <topology evidence="1">Single-pass membrane protein</topology>
    </subcellularLocation>
</comment>
<feature type="domain" description="ER membrane protein complex subunit 7 beta-sandwich" evidence="8">
    <location>
        <begin position="32"/>
        <end position="154"/>
    </location>
</feature>
<sequence length="224" mass="24279">MLLLILGLIFPTLSLSITLTLSIPPSPPLLPNPHTLPPSTHATLHSANAHLSAPLSRSNTLVFSNLTKGSYLADIHCRDYMFPPLRIDITTTEGEGLGVEAWRTYRGNEWENKGQRLGGGAGDVVVEVRPLGGKEYYQQRSGLLSFLKSPMILMALFSLALIVGMPYLMDNMDEETKKEFQEIQSKRGPASDPASAIQNFDIAGFLAGRGGGGGNAADDTRRRS</sequence>
<dbReference type="EMBL" id="ML991819">
    <property type="protein sequence ID" value="KAF2232086.1"/>
    <property type="molecule type" value="Genomic_DNA"/>
</dbReference>
<dbReference type="InterPro" id="IPR039163">
    <property type="entry name" value="EMC7"/>
</dbReference>
<dbReference type="PANTHER" id="PTHR13605">
    <property type="entry name" value="ER MEMBRANE PROTEIN COMPLEX SUBUNIT 7"/>
    <property type="match status" value="1"/>
</dbReference>
<evidence type="ECO:0000256" key="1">
    <source>
        <dbReference type="ARBA" id="ARBA00004167"/>
    </source>
</evidence>
<evidence type="ECO:0000256" key="3">
    <source>
        <dbReference type="ARBA" id="ARBA00022729"/>
    </source>
</evidence>
<protein>
    <recommendedName>
        <fullName evidence="8">ER membrane protein complex subunit 7 beta-sandwich domain-containing protein</fullName>
    </recommendedName>
</protein>
<evidence type="ECO:0000313" key="10">
    <source>
        <dbReference type="Proteomes" id="UP000800092"/>
    </source>
</evidence>
<reference evidence="9" key="1">
    <citation type="journal article" date="2020" name="Stud. Mycol.">
        <title>101 Dothideomycetes genomes: a test case for predicting lifestyles and emergence of pathogens.</title>
        <authorList>
            <person name="Haridas S."/>
            <person name="Albert R."/>
            <person name="Binder M."/>
            <person name="Bloem J."/>
            <person name="Labutti K."/>
            <person name="Salamov A."/>
            <person name="Andreopoulos B."/>
            <person name="Baker S."/>
            <person name="Barry K."/>
            <person name="Bills G."/>
            <person name="Bluhm B."/>
            <person name="Cannon C."/>
            <person name="Castanera R."/>
            <person name="Culley D."/>
            <person name="Daum C."/>
            <person name="Ezra D."/>
            <person name="Gonzalez J."/>
            <person name="Henrissat B."/>
            <person name="Kuo A."/>
            <person name="Liang C."/>
            <person name="Lipzen A."/>
            <person name="Lutzoni F."/>
            <person name="Magnuson J."/>
            <person name="Mondo S."/>
            <person name="Nolan M."/>
            <person name="Ohm R."/>
            <person name="Pangilinan J."/>
            <person name="Park H.-J."/>
            <person name="Ramirez L."/>
            <person name="Alfaro M."/>
            <person name="Sun H."/>
            <person name="Tritt A."/>
            <person name="Yoshinaga Y."/>
            <person name="Zwiers L.-H."/>
            <person name="Turgeon B."/>
            <person name="Goodwin S."/>
            <person name="Spatafora J."/>
            <person name="Crous P."/>
            <person name="Grigoriev I."/>
        </authorList>
    </citation>
    <scope>NUCLEOTIDE SEQUENCE</scope>
    <source>
        <strain evidence="9">Tuck. ex Michener</strain>
    </source>
</reference>
<evidence type="ECO:0000256" key="5">
    <source>
        <dbReference type="ARBA" id="ARBA00023136"/>
    </source>
</evidence>
<organism evidence="9 10">
    <name type="scientific">Viridothelium virens</name>
    <name type="common">Speckled blister lichen</name>
    <name type="synonym">Trypethelium virens</name>
    <dbReference type="NCBI Taxonomy" id="1048519"/>
    <lineage>
        <taxon>Eukaryota</taxon>
        <taxon>Fungi</taxon>
        <taxon>Dikarya</taxon>
        <taxon>Ascomycota</taxon>
        <taxon>Pezizomycotina</taxon>
        <taxon>Dothideomycetes</taxon>
        <taxon>Dothideomycetes incertae sedis</taxon>
        <taxon>Trypetheliales</taxon>
        <taxon>Trypetheliaceae</taxon>
        <taxon>Viridothelium</taxon>
    </lineage>
</organism>
<keyword evidence="5 6" id="KW-0472">Membrane</keyword>